<dbReference type="Proteomes" id="UP000625210">
    <property type="component" value="Unassembled WGS sequence"/>
</dbReference>
<comment type="caution">
    <text evidence="5">The sequence shown here is derived from an EMBL/GenBank/DDBJ whole genome shotgun (WGS) entry which is preliminary data.</text>
</comment>
<keyword evidence="6" id="KW-1185">Reference proteome</keyword>
<evidence type="ECO:0000259" key="4">
    <source>
        <dbReference type="Pfam" id="PF12671"/>
    </source>
</evidence>
<feature type="compositionally biased region" description="Polar residues" evidence="2">
    <location>
        <begin position="220"/>
        <end position="264"/>
    </location>
</feature>
<feature type="domain" description="Putative amidase" evidence="4">
    <location>
        <begin position="306"/>
        <end position="453"/>
    </location>
</feature>
<evidence type="ECO:0000313" key="5">
    <source>
        <dbReference type="EMBL" id="GGE26161.1"/>
    </source>
</evidence>
<name>A0A8J2VDI7_9BACL</name>
<keyword evidence="1" id="KW-0175">Coiled coil</keyword>
<dbReference type="AlphaFoldDB" id="A0A8J2VDI7"/>
<feature type="chain" id="PRO_5035292647" description="Putative amidase domain-containing protein" evidence="3">
    <location>
        <begin position="25"/>
        <end position="474"/>
    </location>
</feature>
<feature type="compositionally biased region" description="Polar residues" evidence="2">
    <location>
        <begin position="202"/>
        <end position="213"/>
    </location>
</feature>
<organism evidence="5 6">
    <name type="scientific">Marinithermofilum abyssi</name>
    <dbReference type="NCBI Taxonomy" id="1571185"/>
    <lineage>
        <taxon>Bacteria</taxon>
        <taxon>Bacillati</taxon>
        <taxon>Bacillota</taxon>
        <taxon>Bacilli</taxon>
        <taxon>Bacillales</taxon>
        <taxon>Thermoactinomycetaceae</taxon>
        <taxon>Marinithermofilum</taxon>
    </lineage>
</organism>
<feature type="compositionally biased region" description="Basic and acidic residues" evidence="2">
    <location>
        <begin position="178"/>
        <end position="191"/>
    </location>
</feature>
<feature type="coiled-coil region" evidence="1">
    <location>
        <begin position="78"/>
        <end position="105"/>
    </location>
</feature>
<dbReference type="PANTHER" id="PTHR40032:SF1">
    <property type="entry name" value="EXPORTED PROTEIN"/>
    <property type="match status" value="1"/>
</dbReference>
<evidence type="ECO:0000256" key="2">
    <source>
        <dbReference type="SAM" id="MobiDB-lite"/>
    </source>
</evidence>
<accession>A0A8J2VDI7</accession>
<reference evidence="5" key="2">
    <citation type="submission" date="2020-09" db="EMBL/GenBank/DDBJ databases">
        <authorList>
            <person name="Sun Q."/>
            <person name="Zhou Y."/>
        </authorList>
    </citation>
    <scope>NUCLEOTIDE SEQUENCE</scope>
    <source>
        <strain evidence="5">CGMCC 1.15179</strain>
    </source>
</reference>
<dbReference type="PANTHER" id="PTHR40032">
    <property type="entry name" value="EXPORTED PROTEIN-RELATED"/>
    <property type="match status" value="1"/>
</dbReference>
<reference evidence="5" key="1">
    <citation type="journal article" date="2014" name="Int. J. Syst. Evol. Microbiol.">
        <title>Complete genome sequence of Corynebacterium casei LMG S-19264T (=DSM 44701T), isolated from a smear-ripened cheese.</title>
        <authorList>
            <consortium name="US DOE Joint Genome Institute (JGI-PGF)"/>
            <person name="Walter F."/>
            <person name="Albersmeier A."/>
            <person name="Kalinowski J."/>
            <person name="Ruckert C."/>
        </authorList>
    </citation>
    <scope>NUCLEOTIDE SEQUENCE</scope>
    <source>
        <strain evidence="5">CGMCC 1.15179</strain>
    </source>
</reference>
<dbReference type="EMBL" id="BMHQ01000012">
    <property type="protein sequence ID" value="GGE26161.1"/>
    <property type="molecule type" value="Genomic_DNA"/>
</dbReference>
<protein>
    <recommendedName>
        <fullName evidence="4">Putative amidase domain-containing protein</fullName>
    </recommendedName>
</protein>
<keyword evidence="3" id="KW-0732">Signal</keyword>
<dbReference type="Pfam" id="PF12671">
    <property type="entry name" value="Amidase_6"/>
    <property type="match status" value="1"/>
</dbReference>
<evidence type="ECO:0000256" key="3">
    <source>
        <dbReference type="SAM" id="SignalP"/>
    </source>
</evidence>
<proteinExistence type="predicted"/>
<dbReference type="InterPro" id="IPR024301">
    <property type="entry name" value="Amidase_6"/>
</dbReference>
<feature type="compositionally biased region" description="Low complexity" evidence="2">
    <location>
        <begin position="278"/>
        <end position="291"/>
    </location>
</feature>
<feature type="signal peptide" evidence="3">
    <location>
        <begin position="1"/>
        <end position="24"/>
    </location>
</feature>
<sequence>MKKKILVTSGIVVAIALSSSFLFADAFFGGSDKVKKLTKSEQPARDVALDNESPQDLPEEVTKDPQTDQELIHSISYYNESKTKKEEIQSNNQAAIKKVKEKAAKEKAPVKPDLDNQQYRDYIKGMATDLASLSPTEREQIIALAKQVDAYENKLKNQQIKQLVQKAKTKGLTPAERNLLRDLLPTKDKGVKLQPGTAKPEPNTNDEQQQESPAQDEHQNNQQTPEDQEGTSSGQEPSQNQEQPNTDADQTTGDQPSADQQGDLPSTDPDQPEEQPVQDEQQPADQQQQEQNIVQAQETMKEANGYDRAKARDYAYQWWDKRNNAQYSYYSKANGDCYNCWYDCTNFVSQAMYAGGLKQWKSGPSYLYYWYYYNQPKKPSYSWGLANSLFKHMKVRAKQAENMSELKVGDIVQGDLDNDGDIDHTAIVTKIENGQVYVTQHTTDRKDHPLSLWFAAGYDVYAWKMGTASNITRN</sequence>
<feature type="region of interest" description="Disordered" evidence="2">
    <location>
        <begin position="39"/>
        <end position="66"/>
    </location>
</feature>
<evidence type="ECO:0000256" key="1">
    <source>
        <dbReference type="SAM" id="Coils"/>
    </source>
</evidence>
<evidence type="ECO:0000313" key="6">
    <source>
        <dbReference type="Proteomes" id="UP000625210"/>
    </source>
</evidence>
<dbReference type="RefSeq" id="WP_188648738.1">
    <property type="nucleotide sequence ID" value="NZ_BMHQ01000012.1"/>
</dbReference>
<feature type="compositionally biased region" description="Basic and acidic residues" evidence="2">
    <location>
        <begin position="39"/>
        <end position="48"/>
    </location>
</feature>
<feature type="region of interest" description="Disordered" evidence="2">
    <location>
        <begin position="166"/>
        <end position="291"/>
    </location>
</feature>
<gene>
    <name evidence="5" type="ORF">GCM10011571_30390</name>
</gene>